<evidence type="ECO:0000259" key="9">
    <source>
        <dbReference type="PROSITE" id="PS50240"/>
    </source>
</evidence>
<feature type="domain" description="Peptidase S1" evidence="9">
    <location>
        <begin position="322"/>
        <end position="540"/>
    </location>
</feature>
<feature type="disulfide bond" evidence="6">
    <location>
        <begin position="203"/>
        <end position="215"/>
    </location>
</feature>
<dbReference type="Proteomes" id="UP000327493">
    <property type="component" value="Chromosome 11"/>
</dbReference>
<dbReference type="InterPro" id="IPR001314">
    <property type="entry name" value="Peptidase_S1A"/>
</dbReference>
<evidence type="ECO:0000256" key="2">
    <source>
        <dbReference type="ARBA" id="ARBA00022801"/>
    </source>
</evidence>
<feature type="compositionally biased region" description="Basic and acidic residues" evidence="7">
    <location>
        <begin position="31"/>
        <end position="40"/>
    </location>
</feature>
<dbReference type="PROSITE" id="PS50068">
    <property type="entry name" value="LDLRA_2"/>
    <property type="match status" value="1"/>
</dbReference>
<dbReference type="SUPFAM" id="SSF50494">
    <property type="entry name" value="Trypsin-like serine proteases"/>
    <property type="match status" value="1"/>
</dbReference>
<dbReference type="PROSITE" id="PS00135">
    <property type="entry name" value="TRYPSIN_SER"/>
    <property type="match status" value="1"/>
</dbReference>
<feature type="region of interest" description="Disordered" evidence="7">
    <location>
        <begin position="13"/>
        <end position="44"/>
    </location>
</feature>
<dbReference type="InterPro" id="IPR036055">
    <property type="entry name" value="LDL_receptor-like_sf"/>
</dbReference>
<dbReference type="EMBL" id="VOFY01000011">
    <property type="protein sequence ID" value="KAA8588454.1"/>
    <property type="molecule type" value="Genomic_DNA"/>
</dbReference>
<dbReference type="InterPro" id="IPR043504">
    <property type="entry name" value="Peptidase_S1_PA_chymotrypsin"/>
</dbReference>
<dbReference type="Pfam" id="PF00057">
    <property type="entry name" value="Ldl_recept_a"/>
    <property type="match status" value="1"/>
</dbReference>
<reference evidence="10 11" key="1">
    <citation type="submission" date="2019-08" db="EMBL/GenBank/DDBJ databases">
        <title>A chromosome-level genome assembly, high-density linkage maps, and genome scans reveal the genomic architecture of hybrid incompatibilities underlying speciation via character displacement in darters (Percidae: Etheostominae).</title>
        <authorList>
            <person name="Moran R.L."/>
            <person name="Catchen J.M."/>
            <person name="Fuller R.C."/>
        </authorList>
    </citation>
    <scope>NUCLEOTIDE SEQUENCE [LARGE SCALE GENOMIC DNA]</scope>
    <source>
        <strain evidence="10">EspeVRDwgs_2016</strain>
        <tissue evidence="10">Muscle</tissue>
    </source>
</reference>
<keyword evidence="5" id="KW-0325">Glycoprotein</keyword>
<dbReference type="PRINTS" id="PR00722">
    <property type="entry name" value="CHYMOTRYPSIN"/>
</dbReference>
<keyword evidence="8" id="KW-0472">Membrane</keyword>
<dbReference type="InterPro" id="IPR002172">
    <property type="entry name" value="LDrepeatLR_classA_rpt"/>
</dbReference>
<feature type="non-terminal residue" evidence="10">
    <location>
        <position position="595"/>
    </location>
</feature>
<keyword evidence="8" id="KW-0812">Transmembrane</keyword>
<proteinExistence type="predicted"/>
<protein>
    <recommendedName>
        <fullName evidence="9">Peptidase S1 domain-containing protein</fullName>
    </recommendedName>
</protein>
<dbReference type="Gene3D" id="2.40.10.10">
    <property type="entry name" value="Trypsin-like serine proteases"/>
    <property type="match status" value="1"/>
</dbReference>
<feature type="region of interest" description="Disordered" evidence="7">
    <location>
        <begin position="72"/>
        <end position="96"/>
    </location>
</feature>
<dbReference type="PROSITE" id="PS50240">
    <property type="entry name" value="TRYPSIN_DOM"/>
    <property type="match status" value="1"/>
</dbReference>
<evidence type="ECO:0000313" key="10">
    <source>
        <dbReference type="EMBL" id="KAA8588454.1"/>
    </source>
</evidence>
<evidence type="ECO:0000256" key="4">
    <source>
        <dbReference type="ARBA" id="ARBA00023157"/>
    </source>
</evidence>
<dbReference type="PANTHER" id="PTHR24252:SF27">
    <property type="entry name" value="TRANSMEMBRANE PROTEASE SERINE 3-LIKE"/>
    <property type="match status" value="1"/>
</dbReference>
<name>A0A5J5D4Z1_9PERO</name>
<evidence type="ECO:0000256" key="1">
    <source>
        <dbReference type="ARBA" id="ARBA00022670"/>
    </source>
</evidence>
<evidence type="ECO:0000256" key="5">
    <source>
        <dbReference type="ARBA" id="ARBA00023180"/>
    </source>
</evidence>
<keyword evidence="2" id="KW-0378">Hydrolase</keyword>
<dbReference type="InterPro" id="IPR023415">
    <property type="entry name" value="LDLR_class-A_CS"/>
</dbReference>
<keyword evidence="1" id="KW-0645">Protease</keyword>
<organism evidence="10 11">
    <name type="scientific">Etheostoma spectabile</name>
    <name type="common">orangethroat darter</name>
    <dbReference type="NCBI Taxonomy" id="54343"/>
    <lineage>
        <taxon>Eukaryota</taxon>
        <taxon>Metazoa</taxon>
        <taxon>Chordata</taxon>
        <taxon>Craniata</taxon>
        <taxon>Vertebrata</taxon>
        <taxon>Euteleostomi</taxon>
        <taxon>Actinopterygii</taxon>
        <taxon>Neopterygii</taxon>
        <taxon>Teleostei</taxon>
        <taxon>Neoteleostei</taxon>
        <taxon>Acanthomorphata</taxon>
        <taxon>Eupercaria</taxon>
        <taxon>Perciformes</taxon>
        <taxon>Percoidei</taxon>
        <taxon>Percidae</taxon>
        <taxon>Etheostomatinae</taxon>
        <taxon>Etheostoma</taxon>
    </lineage>
</organism>
<evidence type="ECO:0000313" key="11">
    <source>
        <dbReference type="Proteomes" id="UP000327493"/>
    </source>
</evidence>
<feature type="transmembrane region" description="Helical" evidence="8">
    <location>
        <begin position="179"/>
        <end position="201"/>
    </location>
</feature>
<dbReference type="FunFam" id="2.40.10.10:FF:000003">
    <property type="entry name" value="Transmembrane serine protease 3"/>
    <property type="match status" value="1"/>
</dbReference>
<dbReference type="CDD" id="cd00190">
    <property type="entry name" value="Tryp_SPc"/>
    <property type="match status" value="1"/>
</dbReference>
<dbReference type="InterPro" id="IPR033116">
    <property type="entry name" value="TRYPSIN_SER"/>
</dbReference>
<gene>
    <name evidence="10" type="ORF">FQN60_001648</name>
</gene>
<dbReference type="InterPro" id="IPR001254">
    <property type="entry name" value="Trypsin_dom"/>
</dbReference>
<accession>A0A5J5D4Z1</accession>
<dbReference type="PROSITE" id="PS01209">
    <property type="entry name" value="LDLRA_1"/>
    <property type="match status" value="1"/>
</dbReference>
<evidence type="ECO:0000256" key="6">
    <source>
        <dbReference type="PROSITE-ProRule" id="PRU00124"/>
    </source>
</evidence>
<dbReference type="AlphaFoldDB" id="A0A5J5D4Z1"/>
<dbReference type="SMART" id="SM00192">
    <property type="entry name" value="LDLa"/>
    <property type="match status" value="1"/>
</dbReference>
<dbReference type="GO" id="GO:0004252">
    <property type="term" value="F:serine-type endopeptidase activity"/>
    <property type="evidence" value="ECO:0007669"/>
    <property type="project" value="InterPro"/>
</dbReference>
<dbReference type="Gene3D" id="4.10.400.10">
    <property type="entry name" value="Low-density Lipoprotein Receptor"/>
    <property type="match status" value="1"/>
</dbReference>
<dbReference type="SMART" id="SM00020">
    <property type="entry name" value="Tryp_SPc"/>
    <property type="match status" value="1"/>
</dbReference>
<dbReference type="CDD" id="cd00112">
    <property type="entry name" value="LDLa"/>
    <property type="match status" value="1"/>
</dbReference>
<evidence type="ECO:0000256" key="7">
    <source>
        <dbReference type="SAM" id="MobiDB-lite"/>
    </source>
</evidence>
<dbReference type="SUPFAM" id="SSF57424">
    <property type="entry name" value="LDL receptor-like module"/>
    <property type="match status" value="1"/>
</dbReference>
<evidence type="ECO:0000256" key="8">
    <source>
        <dbReference type="SAM" id="Phobius"/>
    </source>
</evidence>
<dbReference type="PANTHER" id="PTHR24252">
    <property type="entry name" value="ACROSIN-RELATED"/>
    <property type="match status" value="1"/>
</dbReference>
<comment type="caution">
    <text evidence="6">Lacks conserved residue(s) required for the propagation of feature annotation.</text>
</comment>
<keyword evidence="3" id="KW-0720">Serine protease</keyword>
<dbReference type="Pfam" id="PF00089">
    <property type="entry name" value="Trypsin"/>
    <property type="match status" value="1"/>
</dbReference>
<sequence length="595" mass="64603">MLRCLIEPKCRHSRRAAIRTERGGKKKGKNKRQETNKERGILGGHGLRKSVLSVDYGMMTKSFVKTNPAANTAAADTATQPTELKTEAPEQSDTPSIEVVSVTEEDLPTVETPNTLNVSPLGDFATYSELENGSANLEEPQHLAAPSATMPITKVQPFMHEDDLEKSWKNRVLAHRLELLIALCLIVVVSLVLGIGLGVGLSCVGKFRCGSSPKCIRPLSQCDGEVHCDNGEDELGCGKQHAEEAVGQTEQIIFMYVESFFVSLNSIEQDLQSNLVSINLNQTQIIKIQNATAFSKTECSSGKVTTLKCLECGSRPQYYTRIVGGNISKPGQFPWQVSLHFTSVHVCGGSIIAFADPSMWAVHVGLTEQPVNGAQSLAVEQIIYHARYKPKRLDYDIALMKLATPLAFNGFVEPICLPNYGEEFEEGTVCWISGWGSTEDEGQTSVVLRSAMVPLLSTKTCNQPDVYQGFINSWMICAGYLEGGTDSCQGDSGGPLAYEDSSGWKLVGATSWGNGCALRNKPGVYTRITQALSWIRQQMESLLSRPSPAMSASSSSSPLSPDSSSLWPPIITCCTASVAPSDVRLCRPSMFIVTI</sequence>
<feature type="disulfide bond" evidence="6">
    <location>
        <begin position="222"/>
        <end position="237"/>
    </location>
</feature>
<dbReference type="GO" id="GO:0006508">
    <property type="term" value="P:proteolysis"/>
    <property type="evidence" value="ECO:0007669"/>
    <property type="project" value="UniProtKB-KW"/>
</dbReference>
<keyword evidence="11" id="KW-1185">Reference proteome</keyword>
<dbReference type="InterPro" id="IPR009003">
    <property type="entry name" value="Peptidase_S1_PA"/>
</dbReference>
<comment type="caution">
    <text evidence="10">The sequence shown here is derived from an EMBL/GenBank/DDBJ whole genome shotgun (WGS) entry which is preliminary data.</text>
</comment>
<feature type="compositionally biased region" description="Low complexity" evidence="7">
    <location>
        <begin position="72"/>
        <end position="82"/>
    </location>
</feature>
<evidence type="ECO:0000256" key="3">
    <source>
        <dbReference type="ARBA" id="ARBA00022825"/>
    </source>
</evidence>
<keyword evidence="8" id="KW-1133">Transmembrane helix</keyword>
<keyword evidence="4 6" id="KW-1015">Disulfide bond</keyword>